<dbReference type="PANTHER" id="PTHR24173:SF74">
    <property type="entry name" value="ANKYRIN REPEAT DOMAIN-CONTAINING PROTEIN 16"/>
    <property type="match status" value="1"/>
</dbReference>
<dbReference type="InterPro" id="IPR002110">
    <property type="entry name" value="Ankyrin_rpt"/>
</dbReference>
<feature type="repeat" description="ANK" evidence="3">
    <location>
        <begin position="929"/>
        <end position="953"/>
    </location>
</feature>
<feature type="repeat" description="ANK" evidence="3">
    <location>
        <begin position="684"/>
        <end position="716"/>
    </location>
</feature>
<sequence>MSFGYGVGDIIAVSTLARTIWGRFRDASDQFNAIQTDVFGLHRVLDDIANNLSGIQLTDKQADDLPVLIEGCRGVLHDTEKLIRKNESLGTESSGVSSRTQKALRKLKWDSATVNELRDRMISSTTFLNAFNTSLASQASRATNQKVDSIIEDTHNLRLNQNQQERNELLQWLSPLNFAPQQSDLSNRRQKETGSWLLGSHEFQEWVNKEGKTLVCQGMPGAGKTMLASLVIDRLQQIPGEENVVTAYIYCDYKRQDEQTPINLTASVTKQLLQHQDLIPENILKMYQHHQKMETRPTFEEVLEMTGSSMARLSRVYVILDALDELGNAGQVRQTLIGRLRPLQDLHHFNLMTTSRYIPSLALNFHHPLCMDVRASPEDIRRYVEGHTSDLPKCVRESTGLQEAIATAIVDSVEGMFLLAQLHMDSLKDKTSSKLIKKALEILPKGSNALDLAYDGAMQRIENQMEGFRLLAKQLLGWLTYSERLMTVKEVQHALAIEPGTREFDEDNLGDIEEVLGFCAGLIIVDEETQIIRLVHYTTQEYFRRNGDRVLACAKQDIAISCLTYLLYENFKDGWANEVRQKEFAEGNRAEDTLRNRDEDEGEEDWDFPCGRSVKARLQKYPFLEYAARYWATHARLCKQQNVKILMMSFAKDDHRVSSASQVLLVLDGRYSIFLDMNGTMSRSPLSAMHIIAYFGYAEMISQLLNHGFEADAKDHFRRTPLWWAASQGHHGVVELLLSQSHVNVNNRGLFTMFGRLFYTATPLGIAAQAGKDETVKLLIEREDVDVNLPGPFDSSPLSSAAKEGHSTVVELLLTRRDIVIDSGDDAGQTPLWLAAAFGRADVVTQLLKHENVQINSKDHFGDTPLTLAASFGQQGIVEILLGCSDIEVNTQNRLGFTPLLYAVRAGWEAVVKLLLSHSDIDVNTQDRDGRTPLLDAVHLGHEAVVKLLLSHSDIDVNAKENGGVSPLASAVIDGNAAIVRLLCAHPDVDLDTRDNEGRDVLALVKETGPQHWKSQANNDALALRQEECLEILRTAIEARSRNGPQNSEVVPS</sequence>
<dbReference type="PANTHER" id="PTHR24173">
    <property type="entry name" value="ANKYRIN REPEAT CONTAINING"/>
    <property type="match status" value="1"/>
</dbReference>
<evidence type="ECO:0000313" key="7">
    <source>
        <dbReference type="Proteomes" id="UP000593566"/>
    </source>
</evidence>
<dbReference type="AlphaFoldDB" id="A0A8H6C9R0"/>
<accession>A0A8H6C9R0</accession>
<dbReference type="Gene3D" id="3.40.50.300">
    <property type="entry name" value="P-loop containing nucleotide triphosphate hydrolases"/>
    <property type="match status" value="1"/>
</dbReference>
<keyword evidence="1" id="KW-0677">Repeat</keyword>
<dbReference type="Pfam" id="PF00023">
    <property type="entry name" value="Ank"/>
    <property type="match status" value="1"/>
</dbReference>
<dbReference type="Gene3D" id="1.25.40.20">
    <property type="entry name" value="Ankyrin repeat-containing domain"/>
    <property type="match status" value="3"/>
</dbReference>
<dbReference type="Pfam" id="PF22939">
    <property type="entry name" value="WHD_GPIID"/>
    <property type="match status" value="1"/>
</dbReference>
<evidence type="ECO:0000256" key="1">
    <source>
        <dbReference type="ARBA" id="ARBA00022737"/>
    </source>
</evidence>
<dbReference type="InterPro" id="IPR056884">
    <property type="entry name" value="NPHP3-like_N"/>
</dbReference>
<evidence type="ECO:0000256" key="3">
    <source>
        <dbReference type="PROSITE-ProRule" id="PRU00023"/>
    </source>
</evidence>
<keyword evidence="7" id="KW-1185">Reference proteome</keyword>
<proteinExistence type="predicted"/>
<dbReference type="RefSeq" id="XP_037148899.1">
    <property type="nucleotide sequence ID" value="XM_037294852.1"/>
</dbReference>
<dbReference type="PROSITE" id="PS50088">
    <property type="entry name" value="ANK_REPEAT"/>
    <property type="match status" value="3"/>
</dbReference>
<dbReference type="SUPFAM" id="SSF48403">
    <property type="entry name" value="Ankyrin repeat"/>
    <property type="match status" value="1"/>
</dbReference>
<dbReference type="PROSITE" id="PS50297">
    <property type="entry name" value="ANK_REP_REGION"/>
    <property type="match status" value="1"/>
</dbReference>
<dbReference type="GeneID" id="59332341"/>
<feature type="domain" description="GPI inositol-deacylase winged helix" evidence="4">
    <location>
        <begin position="465"/>
        <end position="547"/>
    </location>
</feature>
<dbReference type="InterPro" id="IPR027417">
    <property type="entry name" value="P-loop_NTPase"/>
</dbReference>
<organism evidence="6 7">
    <name type="scientific">Letharia lupina</name>
    <dbReference type="NCBI Taxonomy" id="560253"/>
    <lineage>
        <taxon>Eukaryota</taxon>
        <taxon>Fungi</taxon>
        <taxon>Dikarya</taxon>
        <taxon>Ascomycota</taxon>
        <taxon>Pezizomycotina</taxon>
        <taxon>Lecanoromycetes</taxon>
        <taxon>OSLEUM clade</taxon>
        <taxon>Lecanoromycetidae</taxon>
        <taxon>Lecanorales</taxon>
        <taxon>Lecanorineae</taxon>
        <taxon>Parmeliaceae</taxon>
        <taxon>Letharia</taxon>
    </lineage>
</organism>
<dbReference type="EMBL" id="JACCJB010000019">
    <property type="protein sequence ID" value="KAF6219464.1"/>
    <property type="molecule type" value="Genomic_DNA"/>
</dbReference>
<evidence type="ECO:0000313" key="6">
    <source>
        <dbReference type="EMBL" id="KAF6219464.1"/>
    </source>
</evidence>
<dbReference type="SUPFAM" id="SSF52540">
    <property type="entry name" value="P-loop containing nucleoside triphosphate hydrolases"/>
    <property type="match status" value="1"/>
</dbReference>
<feature type="domain" description="Nephrocystin 3-like N-terminal" evidence="5">
    <location>
        <begin position="193"/>
        <end position="356"/>
    </location>
</feature>
<evidence type="ECO:0000259" key="4">
    <source>
        <dbReference type="Pfam" id="PF22939"/>
    </source>
</evidence>
<name>A0A8H6C9R0_9LECA</name>
<dbReference type="Pfam" id="PF12796">
    <property type="entry name" value="Ank_2"/>
    <property type="match status" value="3"/>
</dbReference>
<evidence type="ECO:0000259" key="5">
    <source>
        <dbReference type="Pfam" id="PF24883"/>
    </source>
</evidence>
<feature type="repeat" description="ANK" evidence="3">
    <location>
        <begin position="827"/>
        <end position="860"/>
    </location>
</feature>
<dbReference type="Pfam" id="PF24883">
    <property type="entry name" value="NPHP3_N"/>
    <property type="match status" value="1"/>
</dbReference>
<comment type="caution">
    <text evidence="6">The sequence shown here is derived from an EMBL/GenBank/DDBJ whole genome shotgun (WGS) entry which is preliminary data.</text>
</comment>
<gene>
    <name evidence="6" type="ORF">HO133_003931</name>
</gene>
<keyword evidence="2 3" id="KW-0040">ANK repeat</keyword>
<protein>
    <submittedName>
        <fullName evidence="6">Uncharacterized protein</fullName>
    </submittedName>
</protein>
<evidence type="ECO:0000256" key="2">
    <source>
        <dbReference type="ARBA" id="ARBA00023043"/>
    </source>
</evidence>
<dbReference type="InterPro" id="IPR036770">
    <property type="entry name" value="Ankyrin_rpt-contain_sf"/>
</dbReference>
<dbReference type="Proteomes" id="UP000593566">
    <property type="component" value="Unassembled WGS sequence"/>
</dbReference>
<dbReference type="InterPro" id="IPR054471">
    <property type="entry name" value="GPIID_WHD"/>
</dbReference>
<reference evidence="6 7" key="1">
    <citation type="journal article" date="2020" name="Genomics">
        <title>Complete, high-quality genomes from long-read metagenomic sequencing of two wolf lichen thalli reveals enigmatic genome architecture.</title>
        <authorList>
            <person name="McKenzie S.K."/>
            <person name="Walston R.F."/>
            <person name="Allen J.L."/>
        </authorList>
    </citation>
    <scope>NUCLEOTIDE SEQUENCE [LARGE SCALE GENOMIC DNA]</scope>
    <source>
        <strain evidence="6">WasteWater1</strain>
    </source>
</reference>
<dbReference type="SMART" id="SM00248">
    <property type="entry name" value="ANK"/>
    <property type="match status" value="9"/>
</dbReference>